<dbReference type="EMBL" id="JBHSAQ010000002">
    <property type="protein sequence ID" value="MFC3957853.1"/>
    <property type="molecule type" value="Genomic_DNA"/>
</dbReference>
<name>A0ABD5NLH8_9EURY</name>
<accession>A0ABD5NLH8</accession>
<sequence length="132" mass="14606">MTADLPDPEAGVTVLDSDDPITPFHSPVVDHLPLRTLARLGRLAREHEYPPLITRAPDDAVSEAVSETTSRTVRYRSTPLGPRFESEDVETHVYPQEDGWMQTTPVCWGEVVRAREPLYAGASTEVRTSGAH</sequence>
<evidence type="ECO:0000313" key="3">
    <source>
        <dbReference type="Proteomes" id="UP001595846"/>
    </source>
</evidence>
<proteinExistence type="predicted"/>
<evidence type="ECO:0000256" key="1">
    <source>
        <dbReference type="SAM" id="MobiDB-lite"/>
    </source>
</evidence>
<gene>
    <name evidence="2" type="ORF">ACFOUR_05635</name>
</gene>
<organism evidence="2 3">
    <name type="scientific">Halovivax cerinus</name>
    <dbReference type="NCBI Taxonomy" id="1487865"/>
    <lineage>
        <taxon>Archaea</taxon>
        <taxon>Methanobacteriati</taxon>
        <taxon>Methanobacteriota</taxon>
        <taxon>Stenosarchaea group</taxon>
        <taxon>Halobacteria</taxon>
        <taxon>Halobacteriales</taxon>
        <taxon>Natrialbaceae</taxon>
        <taxon>Halovivax</taxon>
    </lineage>
</organism>
<dbReference type="GeneID" id="73903231"/>
<feature type="region of interest" description="Disordered" evidence="1">
    <location>
        <begin position="1"/>
        <end position="20"/>
    </location>
</feature>
<dbReference type="AlphaFoldDB" id="A0ABD5NLH8"/>
<dbReference type="RefSeq" id="WP_256530545.1">
    <property type="nucleotide sequence ID" value="NZ_CP101824.1"/>
</dbReference>
<keyword evidence="3" id="KW-1185">Reference proteome</keyword>
<protein>
    <submittedName>
        <fullName evidence="2">Uncharacterized protein</fullName>
    </submittedName>
</protein>
<evidence type="ECO:0000313" key="2">
    <source>
        <dbReference type="EMBL" id="MFC3957853.1"/>
    </source>
</evidence>
<comment type="caution">
    <text evidence="2">The sequence shown here is derived from an EMBL/GenBank/DDBJ whole genome shotgun (WGS) entry which is preliminary data.</text>
</comment>
<dbReference type="Proteomes" id="UP001595846">
    <property type="component" value="Unassembled WGS sequence"/>
</dbReference>
<reference evidence="2 3" key="1">
    <citation type="journal article" date="2019" name="Int. J. Syst. Evol. Microbiol.">
        <title>The Global Catalogue of Microorganisms (GCM) 10K type strain sequencing project: providing services to taxonomists for standard genome sequencing and annotation.</title>
        <authorList>
            <consortium name="The Broad Institute Genomics Platform"/>
            <consortium name="The Broad Institute Genome Sequencing Center for Infectious Disease"/>
            <person name="Wu L."/>
            <person name="Ma J."/>
        </authorList>
    </citation>
    <scope>NUCLEOTIDE SEQUENCE [LARGE SCALE GENOMIC DNA]</scope>
    <source>
        <strain evidence="2 3">IBRC-M 10256</strain>
    </source>
</reference>